<reference evidence="2" key="1">
    <citation type="submission" date="2020-05" db="EMBL/GenBank/DDBJ databases">
        <title>Mycena genomes resolve the evolution of fungal bioluminescence.</title>
        <authorList>
            <person name="Tsai I.J."/>
        </authorList>
    </citation>
    <scope>NUCLEOTIDE SEQUENCE</scope>
    <source>
        <strain evidence="2">CCC161011</strain>
    </source>
</reference>
<keyword evidence="3" id="KW-1185">Reference proteome</keyword>
<dbReference type="Pfam" id="PF12937">
    <property type="entry name" value="F-box-like"/>
    <property type="match status" value="1"/>
</dbReference>
<protein>
    <submittedName>
        <fullName evidence="2">F-box domain-containing protein</fullName>
    </submittedName>
</protein>
<dbReference type="InterPro" id="IPR001810">
    <property type="entry name" value="F-box_dom"/>
</dbReference>
<evidence type="ECO:0000313" key="3">
    <source>
        <dbReference type="Proteomes" id="UP000620124"/>
    </source>
</evidence>
<organism evidence="2 3">
    <name type="scientific">Mycena venus</name>
    <dbReference type="NCBI Taxonomy" id="2733690"/>
    <lineage>
        <taxon>Eukaryota</taxon>
        <taxon>Fungi</taxon>
        <taxon>Dikarya</taxon>
        <taxon>Basidiomycota</taxon>
        <taxon>Agaricomycotina</taxon>
        <taxon>Agaricomycetes</taxon>
        <taxon>Agaricomycetidae</taxon>
        <taxon>Agaricales</taxon>
        <taxon>Marasmiineae</taxon>
        <taxon>Mycenaceae</taxon>
        <taxon>Mycena</taxon>
    </lineage>
</organism>
<sequence>MSIANTPTEVLLQIFHLAVAVNPLQLGSGTAVAFPISQVCHHWRHVALDSPALWDDVRFPRRAYKQDTPMLDELLARSRTRPLSVVFSYSELQGGQMIDFSPFFNKIKDVCHRIWAIYAKLPRYAMLQFSEILGHEIFPLLARLHIVQDDDLTPVAVTFENAPALAVLYVENITLCRNRSRSPRLDAQSQFVNISAPVMDRLHSLTIIRSPPPIFRPADHPPQIALTSLTLNKLSQGHHNFPLLTFLTSFHMPHLCHIELSIDDSRSHFSSQFIQALDHPAVYPALRSAKFTALSLSNITPGFLSCPSGAGDTCPRPYRSHPAAQLAEEGH</sequence>
<name>A0A8H6YKC4_9AGAR</name>
<dbReference type="Gene3D" id="1.20.1280.50">
    <property type="match status" value="1"/>
</dbReference>
<dbReference type="EMBL" id="JACAZI010000005">
    <property type="protein sequence ID" value="KAF7360647.1"/>
    <property type="molecule type" value="Genomic_DNA"/>
</dbReference>
<dbReference type="OrthoDB" id="2836117at2759"/>
<comment type="caution">
    <text evidence="2">The sequence shown here is derived from an EMBL/GenBank/DDBJ whole genome shotgun (WGS) entry which is preliminary data.</text>
</comment>
<feature type="domain" description="F-box" evidence="1">
    <location>
        <begin position="7"/>
        <end position="58"/>
    </location>
</feature>
<proteinExistence type="predicted"/>
<dbReference type="Proteomes" id="UP000620124">
    <property type="component" value="Unassembled WGS sequence"/>
</dbReference>
<dbReference type="AlphaFoldDB" id="A0A8H6YKC4"/>
<gene>
    <name evidence="2" type="ORF">MVEN_00796400</name>
</gene>
<evidence type="ECO:0000313" key="2">
    <source>
        <dbReference type="EMBL" id="KAF7360647.1"/>
    </source>
</evidence>
<evidence type="ECO:0000259" key="1">
    <source>
        <dbReference type="Pfam" id="PF12937"/>
    </source>
</evidence>
<accession>A0A8H6YKC4</accession>